<evidence type="ECO:0000313" key="6">
    <source>
        <dbReference type="Proteomes" id="UP000646738"/>
    </source>
</evidence>
<sequence>MSTASATGKLRVALLQSLGVPSDVGRTLKRLEGAAGEAAAAGADLLVTPELFLGGYVNDVRSCAAEIASGGSSAGRVNEIAAGNKIAVAIGYPELDETGKKRPDGDPVVYNSVRLIDSTGSSLANYRKTHLFGDFEKNHFEAGTNLVVQADLNGLKLGFLICYDVEFPETVRAHAIADTDLLVAPTATMDPYAFSLDHLVLTRAYENNMYIAYANRIGKEHPNEGELEYVGRSTLAAPDGTALARAGRGGRDKVSSGRSEELVFGDYDELIFGTVDRNFLKASRGNNPYRRERNPKLYGALSADDPNKDRL</sequence>
<dbReference type="InterPro" id="IPR050345">
    <property type="entry name" value="Aliph_Amidase/BUP"/>
</dbReference>
<dbReference type="CDD" id="cd07576">
    <property type="entry name" value="R-amidase_like"/>
    <property type="match status" value="1"/>
</dbReference>
<dbReference type="InterPro" id="IPR003010">
    <property type="entry name" value="C-N_Hydrolase"/>
</dbReference>
<evidence type="ECO:0000256" key="1">
    <source>
        <dbReference type="ARBA" id="ARBA00010613"/>
    </source>
</evidence>
<dbReference type="InterPro" id="IPR001110">
    <property type="entry name" value="UPF0012_CS"/>
</dbReference>
<proteinExistence type="inferred from homology"/>
<dbReference type="PANTHER" id="PTHR43674">
    <property type="entry name" value="NITRILASE C965.09-RELATED"/>
    <property type="match status" value="1"/>
</dbReference>
<dbReference type="Proteomes" id="UP000646738">
    <property type="component" value="Unassembled WGS sequence"/>
</dbReference>
<dbReference type="InterPro" id="IPR036526">
    <property type="entry name" value="C-N_Hydrolase_sf"/>
</dbReference>
<feature type="domain" description="CN hydrolase" evidence="4">
    <location>
        <begin position="10"/>
        <end position="269"/>
    </location>
</feature>
<dbReference type="PANTHER" id="PTHR43674:SF2">
    <property type="entry name" value="BETA-UREIDOPROPIONASE"/>
    <property type="match status" value="1"/>
</dbReference>
<dbReference type="Pfam" id="PF00795">
    <property type="entry name" value="CN_hydrolase"/>
    <property type="match status" value="1"/>
</dbReference>
<organism evidence="5 6">
    <name type="scientific">Streptomyces rubradiris</name>
    <name type="common">Streptomyces achromogenes subsp. rubradiris</name>
    <dbReference type="NCBI Taxonomy" id="285531"/>
    <lineage>
        <taxon>Bacteria</taxon>
        <taxon>Bacillati</taxon>
        <taxon>Actinomycetota</taxon>
        <taxon>Actinomycetes</taxon>
        <taxon>Kitasatosporales</taxon>
        <taxon>Streptomycetaceae</taxon>
        <taxon>Streptomyces</taxon>
    </lineage>
</organism>
<protein>
    <submittedName>
        <fullName evidence="5">Hydrolase</fullName>
    </submittedName>
</protein>
<evidence type="ECO:0000256" key="3">
    <source>
        <dbReference type="SAM" id="MobiDB-lite"/>
    </source>
</evidence>
<dbReference type="EMBL" id="BNEA01000015">
    <property type="protein sequence ID" value="GHI53901.1"/>
    <property type="molecule type" value="Genomic_DNA"/>
</dbReference>
<accession>A0ABQ3RDF5</accession>
<gene>
    <name evidence="5" type="ORF">Srubr_37470</name>
</gene>
<name>A0ABQ3RDF5_STRRR</name>
<dbReference type="GO" id="GO:0016787">
    <property type="term" value="F:hydrolase activity"/>
    <property type="evidence" value="ECO:0007669"/>
    <property type="project" value="UniProtKB-KW"/>
</dbReference>
<dbReference type="SUPFAM" id="SSF56317">
    <property type="entry name" value="Carbon-nitrogen hydrolase"/>
    <property type="match status" value="1"/>
</dbReference>
<dbReference type="RefSeq" id="WP_189989749.1">
    <property type="nucleotide sequence ID" value="NZ_BNCB01000001.1"/>
</dbReference>
<dbReference type="PROSITE" id="PS50263">
    <property type="entry name" value="CN_HYDROLASE"/>
    <property type="match status" value="1"/>
</dbReference>
<evidence type="ECO:0000313" key="5">
    <source>
        <dbReference type="EMBL" id="GHI53901.1"/>
    </source>
</evidence>
<dbReference type="PROSITE" id="PS01227">
    <property type="entry name" value="UPF0012"/>
    <property type="match status" value="1"/>
</dbReference>
<evidence type="ECO:0000256" key="2">
    <source>
        <dbReference type="ARBA" id="ARBA00022801"/>
    </source>
</evidence>
<dbReference type="InterPro" id="IPR044083">
    <property type="entry name" value="RamA-like"/>
</dbReference>
<dbReference type="Gene3D" id="3.60.110.10">
    <property type="entry name" value="Carbon-nitrogen hydrolase"/>
    <property type="match status" value="1"/>
</dbReference>
<feature type="region of interest" description="Disordered" evidence="3">
    <location>
        <begin position="283"/>
        <end position="311"/>
    </location>
</feature>
<keyword evidence="2 5" id="KW-0378">Hydrolase</keyword>
<evidence type="ECO:0000259" key="4">
    <source>
        <dbReference type="PROSITE" id="PS50263"/>
    </source>
</evidence>
<reference evidence="6" key="1">
    <citation type="submission" date="2023-07" db="EMBL/GenBank/DDBJ databases">
        <title>Whole genome shotgun sequence of Streptomyces achromogenes subsp. rubradiris NBRC 14000.</title>
        <authorList>
            <person name="Komaki H."/>
            <person name="Tamura T."/>
        </authorList>
    </citation>
    <scope>NUCLEOTIDE SEQUENCE [LARGE SCALE GENOMIC DNA]</scope>
    <source>
        <strain evidence="6">NBRC 14000</strain>
    </source>
</reference>
<keyword evidence="6" id="KW-1185">Reference proteome</keyword>
<comment type="caution">
    <text evidence="5">The sequence shown here is derived from an EMBL/GenBank/DDBJ whole genome shotgun (WGS) entry which is preliminary data.</text>
</comment>
<comment type="similarity">
    <text evidence="1">Belongs to the carbon-nitrogen hydrolase superfamily. NIT1/NIT2 family.</text>
</comment>